<evidence type="ECO:0000313" key="2">
    <source>
        <dbReference type="EMBL" id="KAF2087047.1"/>
    </source>
</evidence>
<keyword evidence="3" id="KW-1185">Reference proteome</keyword>
<dbReference type="EMBL" id="ML978721">
    <property type="protein sequence ID" value="KAF2087047.1"/>
    <property type="molecule type" value="Genomic_DNA"/>
</dbReference>
<feature type="compositionally biased region" description="Low complexity" evidence="1">
    <location>
        <begin position="74"/>
        <end position="93"/>
    </location>
</feature>
<feature type="compositionally biased region" description="Basic and acidic residues" evidence="1">
    <location>
        <begin position="170"/>
        <end position="190"/>
    </location>
</feature>
<protein>
    <submittedName>
        <fullName evidence="2">Uncharacterized protein</fullName>
    </submittedName>
</protein>
<name>A0A9P4LWH1_9PEZI</name>
<dbReference type="AlphaFoldDB" id="A0A9P4LWH1"/>
<comment type="caution">
    <text evidence="2">The sequence shown here is derived from an EMBL/GenBank/DDBJ whole genome shotgun (WGS) entry which is preliminary data.</text>
</comment>
<organism evidence="2 3">
    <name type="scientific">Saccharata proteae CBS 121410</name>
    <dbReference type="NCBI Taxonomy" id="1314787"/>
    <lineage>
        <taxon>Eukaryota</taxon>
        <taxon>Fungi</taxon>
        <taxon>Dikarya</taxon>
        <taxon>Ascomycota</taxon>
        <taxon>Pezizomycotina</taxon>
        <taxon>Dothideomycetes</taxon>
        <taxon>Dothideomycetes incertae sedis</taxon>
        <taxon>Botryosphaeriales</taxon>
        <taxon>Saccharataceae</taxon>
        <taxon>Saccharata</taxon>
    </lineage>
</organism>
<accession>A0A9P4LWH1</accession>
<feature type="compositionally biased region" description="Polar residues" evidence="1">
    <location>
        <begin position="62"/>
        <end position="72"/>
    </location>
</feature>
<evidence type="ECO:0000256" key="1">
    <source>
        <dbReference type="SAM" id="MobiDB-lite"/>
    </source>
</evidence>
<proteinExistence type="predicted"/>
<reference evidence="2" key="1">
    <citation type="journal article" date="2020" name="Stud. Mycol.">
        <title>101 Dothideomycetes genomes: a test case for predicting lifestyles and emergence of pathogens.</title>
        <authorList>
            <person name="Haridas S."/>
            <person name="Albert R."/>
            <person name="Binder M."/>
            <person name="Bloem J."/>
            <person name="Labutti K."/>
            <person name="Salamov A."/>
            <person name="Andreopoulos B."/>
            <person name="Baker S."/>
            <person name="Barry K."/>
            <person name="Bills G."/>
            <person name="Bluhm B."/>
            <person name="Cannon C."/>
            <person name="Castanera R."/>
            <person name="Culley D."/>
            <person name="Daum C."/>
            <person name="Ezra D."/>
            <person name="Gonzalez J."/>
            <person name="Henrissat B."/>
            <person name="Kuo A."/>
            <person name="Liang C."/>
            <person name="Lipzen A."/>
            <person name="Lutzoni F."/>
            <person name="Magnuson J."/>
            <person name="Mondo S."/>
            <person name="Nolan M."/>
            <person name="Ohm R."/>
            <person name="Pangilinan J."/>
            <person name="Park H.-J."/>
            <person name="Ramirez L."/>
            <person name="Alfaro M."/>
            <person name="Sun H."/>
            <person name="Tritt A."/>
            <person name="Yoshinaga Y."/>
            <person name="Zwiers L.-H."/>
            <person name="Turgeon B."/>
            <person name="Goodwin S."/>
            <person name="Spatafora J."/>
            <person name="Crous P."/>
            <person name="Grigoriev I."/>
        </authorList>
    </citation>
    <scope>NUCLEOTIDE SEQUENCE</scope>
    <source>
        <strain evidence="2">CBS 121410</strain>
    </source>
</reference>
<gene>
    <name evidence="2" type="ORF">K490DRAFT_57123</name>
</gene>
<feature type="compositionally biased region" description="Basic and acidic residues" evidence="1">
    <location>
        <begin position="43"/>
        <end position="52"/>
    </location>
</feature>
<feature type="region of interest" description="Disordered" evidence="1">
    <location>
        <begin position="1"/>
        <end position="190"/>
    </location>
</feature>
<feature type="compositionally biased region" description="Polar residues" evidence="1">
    <location>
        <begin position="1"/>
        <end position="19"/>
    </location>
</feature>
<evidence type="ECO:0000313" key="3">
    <source>
        <dbReference type="Proteomes" id="UP000799776"/>
    </source>
</evidence>
<feature type="compositionally biased region" description="Basic and acidic residues" evidence="1">
    <location>
        <begin position="141"/>
        <end position="155"/>
    </location>
</feature>
<dbReference type="OrthoDB" id="3260716at2759"/>
<sequence>MSATRTNESTMGVSNQEGQVGSHVPRSEPMTTHGHKPGVQASEADKAPEFHAKTVPPGTAPASATYQPNPTNEVPPVASNPSASSTIGGATSADVHTGLGHPGQGMTSQELHGDGHKPGSKARSGLAGVGASVGTDSKIVSGREPEFAKTQRAIDEDVPSGTRGKQNHPGAEERLPESADTVAHEAPKGR</sequence>
<dbReference type="Proteomes" id="UP000799776">
    <property type="component" value="Unassembled WGS sequence"/>
</dbReference>